<dbReference type="Gene3D" id="2.30.30.100">
    <property type="match status" value="1"/>
</dbReference>
<keyword evidence="6" id="KW-0805">Transcription regulation</keyword>
<dbReference type="InterPro" id="IPR003142">
    <property type="entry name" value="BPL_C"/>
</dbReference>
<dbReference type="PANTHER" id="PTHR12835:SF5">
    <property type="entry name" value="BIOTIN--PROTEIN LIGASE"/>
    <property type="match status" value="1"/>
</dbReference>
<dbReference type="CDD" id="cd16442">
    <property type="entry name" value="BPL"/>
    <property type="match status" value="1"/>
</dbReference>
<keyword evidence="9" id="KW-1185">Reference proteome</keyword>
<dbReference type="Gene3D" id="3.30.930.10">
    <property type="entry name" value="Bira Bifunctional Protein, Domain 2"/>
    <property type="match status" value="1"/>
</dbReference>
<dbReference type="Gene3D" id="1.10.10.10">
    <property type="entry name" value="Winged helix-like DNA-binding domain superfamily/Winged helix DNA-binding domain"/>
    <property type="match status" value="1"/>
</dbReference>
<dbReference type="AlphaFoldDB" id="B4D7V7"/>
<organism evidence="8 9">
    <name type="scientific">Chthoniobacter flavus Ellin428</name>
    <dbReference type="NCBI Taxonomy" id="497964"/>
    <lineage>
        <taxon>Bacteria</taxon>
        <taxon>Pseudomonadati</taxon>
        <taxon>Verrucomicrobiota</taxon>
        <taxon>Spartobacteria</taxon>
        <taxon>Chthoniobacterales</taxon>
        <taxon>Chthoniobacteraceae</taxon>
        <taxon>Chthoniobacter</taxon>
    </lineage>
</organism>
<keyword evidence="6" id="KW-0678">Repressor</keyword>
<keyword evidence="4 6" id="KW-0092">Biotin</keyword>
<dbReference type="GO" id="GO:0003677">
    <property type="term" value="F:DNA binding"/>
    <property type="evidence" value="ECO:0007669"/>
    <property type="project" value="UniProtKB-UniRule"/>
</dbReference>
<dbReference type="InterPro" id="IPR036390">
    <property type="entry name" value="WH_DNA-bd_sf"/>
</dbReference>
<dbReference type="PANTHER" id="PTHR12835">
    <property type="entry name" value="BIOTIN PROTEIN LIGASE"/>
    <property type="match status" value="1"/>
</dbReference>
<feature type="binding site" evidence="6">
    <location>
        <position position="187"/>
    </location>
    <ligand>
        <name>biotin</name>
        <dbReference type="ChEBI" id="CHEBI:57586"/>
    </ligand>
</feature>
<comment type="catalytic activity">
    <reaction evidence="5 6">
        <text>biotin + L-lysyl-[protein] + ATP = N(6)-biotinyl-L-lysyl-[protein] + AMP + diphosphate + H(+)</text>
        <dbReference type="Rhea" id="RHEA:11756"/>
        <dbReference type="Rhea" id="RHEA-COMP:9752"/>
        <dbReference type="Rhea" id="RHEA-COMP:10505"/>
        <dbReference type="ChEBI" id="CHEBI:15378"/>
        <dbReference type="ChEBI" id="CHEBI:29969"/>
        <dbReference type="ChEBI" id="CHEBI:30616"/>
        <dbReference type="ChEBI" id="CHEBI:33019"/>
        <dbReference type="ChEBI" id="CHEBI:57586"/>
        <dbReference type="ChEBI" id="CHEBI:83144"/>
        <dbReference type="ChEBI" id="CHEBI:456215"/>
        <dbReference type="EC" id="6.3.4.15"/>
    </reaction>
</comment>
<dbReference type="InterPro" id="IPR045864">
    <property type="entry name" value="aa-tRNA-synth_II/BPL/LPL"/>
</dbReference>
<dbReference type="eggNOG" id="COG0340">
    <property type="taxonomic scope" value="Bacteria"/>
</dbReference>
<dbReference type="GO" id="GO:0006355">
    <property type="term" value="P:regulation of DNA-templated transcription"/>
    <property type="evidence" value="ECO:0007669"/>
    <property type="project" value="UniProtKB-UniRule"/>
</dbReference>
<evidence type="ECO:0000313" key="9">
    <source>
        <dbReference type="Proteomes" id="UP000005824"/>
    </source>
</evidence>
<proteinExistence type="inferred from homology"/>
<evidence type="ECO:0000313" key="8">
    <source>
        <dbReference type="EMBL" id="EDY17480.1"/>
    </source>
</evidence>
<feature type="DNA-binding region" description="H-T-H motif" evidence="6">
    <location>
        <begin position="21"/>
        <end position="40"/>
    </location>
</feature>
<dbReference type="NCBIfam" id="TIGR00121">
    <property type="entry name" value="birA_ligase"/>
    <property type="match status" value="1"/>
</dbReference>
<dbReference type="HAMAP" id="MF_00978">
    <property type="entry name" value="Bifunct_BirA"/>
    <property type="match status" value="1"/>
</dbReference>
<protein>
    <recommendedName>
        <fullName evidence="6">Bifunctional ligase/repressor BirA</fullName>
    </recommendedName>
    <alternativeName>
        <fullName evidence="6">Biotin--[acetyl-CoA-carboxylase] ligase</fullName>
        <ecNumber evidence="6">6.3.4.15</ecNumber>
    </alternativeName>
    <alternativeName>
        <fullName evidence="6">Biotin--protein ligase</fullName>
    </alternativeName>
    <alternativeName>
        <fullName evidence="6">Biotin-[acetyl-CoA carboxylase] synthetase</fullName>
    </alternativeName>
</protein>
<dbReference type="InterPro" id="IPR008988">
    <property type="entry name" value="Transcriptional_repressor_C"/>
</dbReference>
<feature type="binding site" evidence="6">
    <location>
        <begin position="120"/>
        <end position="122"/>
    </location>
    <ligand>
        <name>biotin</name>
        <dbReference type="ChEBI" id="CHEBI:57586"/>
    </ligand>
</feature>
<keyword evidence="3 6" id="KW-0067">ATP-binding</keyword>
<comment type="function">
    <text evidence="6">Acts both as a biotin--[acetyl-CoA-carboxylase] ligase and a repressor.</text>
</comment>
<dbReference type="InterPro" id="IPR036388">
    <property type="entry name" value="WH-like_DNA-bd_sf"/>
</dbReference>
<dbReference type="InterPro" id="IPR030855">
    <property type="entry name" value="Bifunct_BirA"/>
</dbReference>
<evidence type="ECO:0000256" key="2">
    <source>
        <dbReference type="ARBA" id="ARBA00022741"/>
    </source>
</evidence>
<feature type="binding site" evidence="6">
    <location>
        <begin position="92"/>
        <end position="94"/>
    </location>
    <ligand>
        <name>biotin</name>
        <dbReference type="ChEBI" id="CHEBI:57586"/>
    </ligand>
</feature>
<dbReference type="CDD" id="cd00090">
    <property type="entry name" value="HTH_ARSR"/>
    <property type="match status" value="1"/>
</dbReference>
<dbReference type="Pfam" id="PF03099">
    <property type="entry name" value="BPL_LplA_LipB"/>
    <property type="match status" value="1"/>
</dbReference>
<evidence type="ECO:0000256" key="3">
    <source>
        <dbReference type="ARBA" id="ARBA00022840"/>
    </source>
</evidence>
<feature type="domain" description="BPL/LPL catalytic" evidence="7">
    <location>
        <begin position="69"/>
        <end position="260"/>
    </location>
</feature>
<dbReference type="GO" id="GO:0005524">
    <property type="term" value="F:ATP binding"/>
    <property type="evidence" value="ECO:0007669"/>
    <property type="project" value="UniProtKB-UniRule"/>
</dbReference>
<reference evidence="8 9" key="1">
    <citation type="journal article" date="2011" name="J. Bacteriol.">
        <title>Genome sequence of Chthoniobacter flavus Ellin428, an aerobic heterotrophic soil bacterium.</title>
        <authorList>
            <person name="Kant R."/>
            <person name="van Passel M.W."/>
            <person name="Palva A."/>
            <person name="Lucas S."/>
            <person name="Lapidus A."/>
            <person name="Glavina Del Rio T."/>
            <person name="Dalin E."/>
            <person name="Tice H."/>
            <person name="Bruce D."/>
            <person name="Goodwin L."/>
            <person name="Pitluck S."/>
            <person name="Larimer F.W."/>
            <person name="Land M.L."/>
            <person name="Hauser L."/>
            <person name="Sangwan P."/>
            <person name="de Vos W.M."/>
            <person name="Janssen P.H."/>
            <person name="Smidt H."/>
        </authorList>
    </citation>
    <scope>NUCLEOTIDE SEQUENCE [LARGE SCALE GENOMIC DNA]</scope>
    <source>
        <strain evidence="8 9">Ellin428</strain>
    </source>
</reference>
<dbReference type="InParanoid" id="B4D7V7"/>
<dbReference type="GO" id="GO:0004077">
    <property type="term" value="F:biotin--[biotin carboxyl-carrier protein] ligase activity"/>
    <property type="evidence" value="ECO:0007669"/>
    <property type="project" value="UniProtKB-UniRule"/>
</dbReference>
<dbReference type="EC" id="6.3.4.15" evidence="6"/>
<evidence type="ECO:0000256" key="4">
    <source>
        <dbReference type="ARBA" id="ARBA00023267"/>
    </source>
</evidence>
<dbReference type="RefSeq" id="WP_006982318.1">
    <property type="nucleotide sequence ID" value="NZ_ABVL01000019.1"/>
</dbReference>
<evidence type="ECO:0000256" key="1">
    <source>
        <dbReference type="ARBA" id="ARBA00022598"/>
    </source>
</evidence>
<dbReference type="Pfam" id="PF08279">
    <property type="entry name" value="HTH_11"/>
    <property type="match status" value="1"/>
</dbReference>
<accession>B4D7V7</accession>
<dbReference type="SUPFAM" id="SSF55681">
    <property type="entry name" value="Class II aaRS and biotin synthetases"/>
    <property type="match status" value="1"/>
</dbReference>
<dbReference type="STRING" id="497964.CfE428DRAFT_4997"/>
<comment type="similarity">
    <text evidence="6">Belongs to the biotin--protein ligase family.</text>
</comment>
<dbReference type="EMBL" id="ABVL01000019">
    <property type="protein sequence ID" value="EDY17480.1"/>
    <property type="molecule type" value="Genomic_DNA"/>
</dbReference>
<sequence>MSGLDARILAALRASEVYLPATDLATQLRVTLPTVEARLKELRDAGFEIEERPGLGFLLLRSPDRLIADDIFSRLGTCELAREIVVFAETASTNDSAMQRGRQGAEGGIVIFAERQTAGRGRFGRAWASAPYRGLWFSMLMRPDLPPSAWPRLTTWAAVSLASTIENSLGLPVSIKWPNDIYLSGRKIAGILAESGADVNGRPFAVVGIGVNVNQSQAEFPPELATKAASLSMITGRLIDRPTLAAHLLRELGTRFPQILADFPAMIAAARRRSLLLGHWVQVQSGHNILEGRAEELDPDGQLLLRRSDGTLSRLSAGEVTIIPS</sequence>
<evidence type="ECO:0000256" key="5">
    <source>
        <dbReference type="ARBA" id="ARBA00047846"/>
    </source>
</evidence>
<comment type="caution">
    <text evidence="8">The sequence shown here is derived from an EMBL/GenBank/DDBJ whole genome shotgun (WGS) entry which is preliminary data.</text>
</comment>
<dbReference type="InterPro" id="IPR004143">
    <property type="entry name" value="BPL_LPL_catalytic"/>
</dbReference>
<dbReference type="Pfam" id="PF02237">
    <property type="entry name" value="BPL_C"/>
    <property type="match status" value="1"/>
</dbReference>
<dbReference type="FunCoup" id="B4D7V7">
    <property type="interactions" value="424"/>
</dbReference>
<dbReference type="Proteomes" id="UP000005824">
    <property type="component" value="Unassembled WGS sequence"/>
</dbReference>
<dbReference type="SUPFAM" id="SSF46785">
    <property type="entry name" value="Winged helix' DNA-binding domain"/>
    <property type="match status" value="1"/>
</dbReference>
<feature type="binding site" evidence="6">
    <location>
        <position position="116"/>
    </location>
    <ligand>
        <name>biotin</name>
        <dbReference type="ChEBI" id="CHEBI:57586"/>
    </ligand>
</feature>
<keyword evidence="1 6" id="KW-0436">Ligase</keyword>
<gene>
    <name evidence="6" type="primary">birA</name>
    <name evidence="8" type="ORF">CfE428DRAFT_4997</name>
</gene>
<keyword evidence="6" id="KW-0238">DNA-binding</keyword>
<dbReference type="PROSITE" id="PS51733">
    <property type="entry name" value="BPL_LPL_CATALYTIC"/>
    <property type="match status" value="1"/>
</dbReference>
<dbReference type="GO" id="GO:0005737">
    <property type="term" value="C:cytoplasm"/>
    <property type="evidence" value="ECO:0007669"/>
    <property type="project" value="TreeGrafter"/>
</dbReference>
<dbReference type="InterPro" id="IPR013196">
    <property type="entry name" value="HTH_11"/>
</dbReference>
<dbReference type="InterPro" id="IPR011991">
    <property type="entry name" value="ArsR-like_HTH"/>
</dbReference>
<keyword evidence="2 6" id="KW-0547">Nucleotide-binding</keyword>
<dbReference type="SUPFAM" id="SSF50037">
    <property type="entry name" value="C-terminal domain of transcriptional repressors"/>
    <property type="match status" value="1"/>
</dbReference>
<keyword evidence="6" id="KW-0804">Transcription</keyword>
<dbReference type="InterPro" id="IPR004408">
    <property type="entry name" value="Biotin_CoA_COase_ligase"/>
</dbReference>
<evidence type="ECO:0000256" key="6">
    <source>
        <dbReference type="HAMAP-Rule" id="MF_00978"/>
    </source>
</evidence>
<name>B4D7V7_9BACT</name>
<evidence type="ECO:0000259" key="7">
    <source>
        <dbReference type="PROSITE" id="PS51733"/>
    </source>
</evidence>